<evidence type="ECO:0000313" key="5">
    <source>
        <dbReference type="EMBL" id="MBD2692314.1"/>
    </source>
</evidence>
<sequence length="84" mass="10072">MAYVTVRISKNNSIEKKRKLVKAMTDALVSVLDTKPESIIIHFEEIEREDWAVGGVLHYDKNNNKREDRDERKDRDERDERKNW</sequence>
<dbReference type="Proteomes" id="UP000660381">
    <property type="component" value="Unassembled WGS sequence"/>
</dbReference>
<organism evidence="5 6">
    <name type="scientific">Anabaena catenula FACHB-362</name>
    <dbReference type="NCBI Taxonomy" id="2692877"/>
    <lineage>
        <taxon>Bacteria</taxon>
        <taxon>Bacillati</taxon>
        <taxon>Cyanobacteriota</taxon>
        <taxon>Cyanophyceae</taxon>
        <taxon>Nostocales</taxon>
        <taxon>Nostocaceae</taxon>
        <taxon>Anabaena</taxon>
    </lineage>
</organism>
<dbReference type="InterPro" id="IPR014347">
    <property type="entry name" value="Tautomerase/MIF_sf"/>
</dbReference>
<reference evidence="5 6" key="1">
    <citation type="journal article" date="2020" name="ISME J.">
        <title>Comparative genomics reveals insights into cyanobacterial evolution and habitat adaptation.</title>
        <authorList>
            <person name="Chen M.Y."/>
            <person name="Teng W.K."/>
            <person name="Zhao L."/>
            <person name="Hu C.X."/>
            <person name="Zhou Y.K."/>
            <person name="Han B.P."/>
            <person name="Song L.R."/>
            <person name="Shu W.S."/>
        </authorList>
    </citation>
    <scope>NUCLEOTIDE SEQUENCE [LARGE SCALE GENOMIC DNA]</scope>
    <source>
        <strain evidence="5 6">FACHB-362</strain>
    </source>
</reference>
<dbReference type="RefSeq" id="WP_190906726.1">
    <property type="nucleotide sequence ID" value="NZ_JACJTQ010000014.1"/>
</dbReference>
<evidence type="ECO:0000256" key="3">
    <source>
        <dbReference type="SAM" id="MobiDB-lite"/>
    </source>
</evidence>
<evidence type="ECO:0000256" key="2">
    <source>
        <dbReference type="ARBA" id="ARBA00023235"/>
    </source>
</evidence>
<keyword evidence="2" id="KW-0413">Isomerase</keyword>
<dbReference type="Pfam" id="PF01361">
    <property type="entry name" value="Tautomerase"/>
    <property type="match status" value="1"/>
</dbReference>
<proteinExistence type="inferred from homology"/>
<protein>
    <submittedName>
        <fullName evidence="5">4-oxalocrotonate tautomerase family protein</fullName>
    </submittedName>
</protein>
<dbReference type="PANTHER" id="PTHR35530">
    <property type="entry name" value="TAUTOMERASE-RELATED"/>
    <property type="match status" value="1"/>
</dbReference>
<evidence type="ECO:0000313" key="6">
    <source>
        <dbReference type="Proteomes" id="UP000660381"/>
    </source>
</evidence>
<accession>A0ABR8J4C2</accession>
<dbReference type="Gene3D" id="3.30.429.10">
    <property type="entry name" value="Macrophage Migration Inhibitory Factor"/>
    <property type="match status" value="1"/>
</dbReference>
<comment type="similarity">
    <text evidence="1">Belongs to the 4-oxalocrotonate tautomerase family.</text>
</comment>
<keyword evidence="6" id="KW-1185">Reference proteome</keyword>
<feature type="domain" description="4-oxalocrotonate tautomerase-like" evidence="4">
    <location>
        <begin position="3"/>
        <end position="57"/>
    </location>
</feature>
<name>A0ABR8J4C2_9NOST</name>
<dbReference type="InterPro" id="IPR004370">
    <property type="entry name" value="4-OT-like_dom"/>
</dbReference>
<dbReference type="PANTHER" id="PTHR35530:SF1">
    <property type="entry name" value="2-HYDROXYMUCONATE TAUTOMERASE"/>
    <property type="match status" value="1"/>
</dbReference>
<dbReference type="EMBL" id="JACJTQ010000014">
    <property type="protein sequence ID" value="MBD2692314.1"/>
    <property type="molecule type" value="Genomic_DNA"/>
</dbReference>
<dbReference type="SUPFAM" id="SSF55331">
    <property type="entry name" value="Tautomerase/MIF"/>
    <property type="match status" value="1"/>
</dbReference>
<evidence type="ECO:0000256" key="1">
    <source>
        <dbReference type="ARBA" id="ARBA00006723"/>
    </source>
</evidence>
<gene>
    <name evidence="5" type="ORF">H6G68_11180</name>
</gene>
<feature type="region of interest" description="Disordered" evidence="3">
    <location>
        <begin position="61"/>
        <end position="84"/>
    </location>
</feature>
<evidence type="ECO:0000259" key="4">
    <source>
        <dbReference type="Pfam" id="PF01361"/>
    </source>
</evidence>
<comment type="caution">
    <text evidence="5">The sequence shown here is derived from an EMBL/GenBank/DDBJ whole genome shotgun (WGS) entry which is preliminary data.</text>
</comment>